<dbReference type="AlphaFoldDB" id="X1ABV3"/>
<name>X1ABV3_9ZZZZ</name>
<organism evidence="1">
    <name type="scientific">marine sediment metagenome</name>
    <dbReference type="NCBI Taxonomy" id="412755"/>
    <lineage>
        <taxon>unclassified sequences</taxon>
        <taxon>metagenomes</taxon>
        <taxon>ecological metagenomes</taxon>
    </lineage>
</organism>
<comment type="caution">
    <text evidence="1">The sequence shown here is derived from an EMBL/GenBank/DDBJ whole genome shotgun (WGS) entry which is preliminary data.</text>
</comment>
<proteinExistence type="predicted"/>
<reference evidence="1" key="1">
    <citation type="journal article" date="2014" name="Front. Microbiol.">
        <title>High frequency of phylogenetically diverse reductive dehalogenase-homologous genes in deep subseafloor sedimentary metagenomes.</title>
        <authorList>
            <person name="Kawai M."/>
            <person name="Futagami T."/>
            <person name="Toyoda A."/>
            <person name="Takaki Y."/>
            <person name="Nishi S."/>
            <person name="Hori S."/>
            <person name="Arai W."/>
            <person name="Tsubouchi T."/>
            <person name="Morono Y."/>
            <person name="Uchiyama I."/>
            <person name="Ito T."/>
            <person name="Fujiyama A."/>
            <person name="Inagaki F."/>
            <person name="Takami H."/>
        </authorList>
    </citation>
    <scope>NUCLEOTIDE SEQUENCE</scope>
    <source>
        <strain evidence="1">Expedition CK06-06</strain>
    </source>
</reference>
<gene>
    <name evidence="1" type="ORF">S01H4_13847</name>
</gene>
<dbReference type="EMBL" id="BART01006088">
    <property type="protein sequence ID" value="GAG57586.1"/>
    <property type="molecule type" value="Genomic_DNA"/>
</dbReference>
<sequence>PENTVSRKSLCIFVTLYESGQIPEKSPQKIRKKTPCKACDKRFPYTSFSSSPA</sequence>
<evidence type="ECO:0000313" key="1">
    <source>
        <dbReference type="EMBL" id="GAG57586.1"/>
    </source>
</evidence>
<protein>
    <submittedName>
        <fullName evidence="1">Uncharacterized protein</fullName>
    </submittedName>
</protein>
<accession>X1ABV3</accession>
<feature type="non-terminal residue" evidence="1">
    <location>
        <position position="1"/>
    </location>
</feature>